<keyword evidence="3" id="KW-1185">Reference proteome</keyword>
<evidence type="ECO:0000256" key="1">
    <source>
        <dbReference type="SAM" id="Phobius"/>
    </source>
</evidence>
<evidence type="ECO:0000313" key="2">
    <source>
        <dbReference type="EMBL" id="CAG7719660.1"/>
    </source>
</evidence>
<protein>
    <submittedName>
        <fullName evidence="2">Uncharacterized protein</fullName>
    </submittedName>
</protein>
<dbReference type="EMBL" id="CAJVCH010063335">
    <property type="protein sequence ID" value="CAG7719660.1"/>
    <property type="molecule type" value="Genomic_DNA"/>
</dbReference>
<accession>A0A8J2JLR2</accession>
<proteinExistence type="predicted"/>
<dbReference type="Proteomes" id="UP000708208">
    <property type="component" value="Unassembled WGS sequence"/>
</dbReference>
<organism evidence="2 3">
    <name type="scientific">Allacma fusca</name>
    <dbReference type="NCBI Taxonomy" id="39272"/>
    <lineage>
        <taxon>Eukaryota</taxon>
        <taxon>Metazoa</taxon>
        <taxon>Ecdysozoa</taxon>
        <taxon>Arthropoda</taxon>
        <taxon>Hexapoda</taxon>
        <taxon>Collembola</taxon>
        <taxon>Symphypleona</taxon>
        <taxon>Sminthuridae</taxon>
        <taxon>Allacma</taxon>
    </lineage>
</organism>
<keyword evidence="1" id="KW-0472">Membrane</keyword>
<keyword evidence="1" id="KW-1133">Transmembrane helix</keyword>
<feature type="non-terminal residue" evidence="2">
    <location>
        <position position="1"/>
    </location>
</feature>
<feature type="transmembrane region" description="Helical" evidence="1">
    <location>
        <begin position="6"/>
        <end position="23"/>
    </location>
</feature>
<dbReference type="AlphaFoldDB" id="A0A8J2JLR2"/>
<sequence>HWLTFVYVLPIITMLYVMDLMYVNTGEALMLSQAPWCPRLIEINSHLEVSLSFTVVDNAFLVLYSTLGSPETYRANIIQITDSLPSEGDYKNARMFADRASKSDEGE</sequence>
<keyword evidence="1" id="KW-0812">Transmembrane</keyword>
<gene>
    <name evidence="2" type="ORF">AFUS01_LOCUS8973</name>
</gene>
<comment type="caution">
    <text evidence="2">The sequence shown here is derived from an EMBL/GenBank/DDBJ whole genome shotgun (WGS) entry which is preliminary data.</text>
</comment>
<evidence type="ECO:0000313" key="3">
    <source>
        <dbReference type="Proteomes" id="UP000708208"/>
    </source>
</evidence>
<reference evidence="2" key="1">
    <citation type="submission" date="2021-06" db="EMBL/GenBank/DDBJ databases">
        <authorList>
            <person name="Hodson N. C."/>
            <person name="Mongue J. A."/>
            <person name="Jaron S. K."/>
        </authorList>
    </citation>
    <scope>NUCLEOTIDE SEQUENCE</scope>
</reference>
<name>A0A8J2JLR2_9HEXA</name>